<organism evidence="1 2">
    <name type="scientific">Panagrellus redivivus</name>
    <name type="common">Microworm</name>
    <dbReference type="NCBI Taxonomy" id="6233"/>
    <lineage>
        <taxon>Eukaryota</taxon>
        <taxon>Metazoa</taxon>
        <taxon>Ecdysozoa</taxon>
        <taxon>Nematoda</taxon>
        <taxon>Chromadorea</taxon>
        <taxon>Rhabditida</taxon>
        <taxon>Tylenchina</taxon>
        <taxon>Panagrolaimomorpha</taxon>
        <taxon>Panagrolaimoidea</taxon>
        <taxon>Panagrolaimidae</taxon>
        <taxon>Panagrellus</taxon>
    </lineage>
</organism>
<accession>A0A7E4V6Y4</accession>
<evidence type="ECO:0000313" key="2">
    <source>
        <dbReference type="WBParaSite" id="Pan_g16769.t1"/>
    </source>
</evidence>
<reference evidence="2" key="2">
    <citation type="submission" date="2020-10" db="UniProtKB">
        <authorList>
            <consortium name="WormBaseParasite"/>
        </authorList>
    </citation>
    <scope>IDENTIFICATION</scope>
</reference>
<reference evidence="1" key="1">
    <citation type="journal article" date="2013" name="Genetics">
        <title>The draft genome and transcriptome of Panagrellus redivivus are shaped by the harsh demands of a free-living lifestyle.</title>
        <authorList>
            <person name="Srinivasan J."/>
            <person name="Dillman A.R."/>
            <person name="Macchietto M.G."/>
            <person name="Heikkinen L."/>
            <person name="Lakso M."/>
            <person name="Fracchia K.M."/>
            <person name="Antoshechkin I."/>
            <person name="Mortazavi A."/>
            <person name="Wong G."/>
            <person name="Sternberg P.W."/>
        </authorList>
    </citation>
    <scope>NUCLEOTIDE SEQUENCE [LARGE SCALE GENOMIC DNA]</scope>
    <source>
        <strain evidence="1">MT8872</strain>
    </source>
</reference>
<sequence>MTPESTAFVIARSEATFSLILAVAIDSVGVSAPIANPRDPSSMERRLNRRRFATPAEQAAILVEQAVRNNRNVSTSLQNQVIQS</sequence>
<proteinExistence type="predicted"/>
<protein>
    <submittedName>
        <fullName evidence="2">Homeobox domain-containing protein</fullName>
    </submittedName>
</protein>
<dbReference type="Proteomes" id="UP000492821">
    <property type="component" value="Unassembled WGS sequence"/>
</dbReference>
<evidence type="ECO:0000313" key="1">
    <source>
        <dbReference type="Proteomes" id="UP000492821"/>
    </source>
</evidence>
<name>A0A7E4V6Y4_PANRE</name>
<dbReference type="AlphaFoldDB" id="A0A7E4V6Y4"/>
<keyword evidence="1" id="KW-1185">Reference proteome</keyword>
<dbReference type="WBParaSite" id="Pan_g16769.t1">
    <property type="protein sequence ID" value="Pan_g16769.t1"/>
    <property type="gene ID" value="Pan_g16769"/>
</dbReference>